<dbReference type="GO" id="GO:0000793">
    <property type="term" value="C:condensed chromosome"/>
    <property type="evidence" value="ECO:0007669"/>
    <property type="project" value="TreeGrafter"/>
</dbReference>
<protein>
    <recommendedName>
        <fullName evidence="3">Condensin complex subunit 3</fullName>
    </recommendedName>
</protein>
<dbReference type="GO" id="GO:0000796">
    <property type="term" value="C:condensin complex"/>
    <property type="evidence" value="ECO:0007669"/>
    <property type="project" value="InterPro"/>
</dbReference>
<dbReference type="AlphaFoldDB" id="A0A5P1EK74"/>
<organism evidence="1 2">
    <name type="scientific">Asparagus officinalis</name>
    <name type="common">Garden asparagus</name>
    <dbReference type="NCBI Taxonomy" id="4686"/>
    <lineage>
        <taxon>Eukaryota</taxon>
        <taxon>Viridiplantae</taxon>
        <taxon>Streptophyta</taxon>
        <taxon>Embryophyta</taxon>
        <taxon>Tracheophyta</taxon>
        <taxon>Spermatophyta</taxon>
        <taxon>Magnoliopsida</taxon>
        <taxon>Liliopsida</taxon>
        <taxon>Asparagales</taxon>
        <taxon>Asparagaceae</taxon>
        <taxon>Asparagoideae</taxon>
        <taxon>Asparagus</taxon>
    </lineage>
</organism>
<dbReference type="SUPFAM" id="SSF48371">
    <property type="entry name" value="ARM repeat"/>
    <property type="match status" value="1"/>
</dbReference>
<evidence type="ECO:0000313" key="1">
    <source>
        <dbReference type="EMBL" id="ONK66184.1"/>
    </source>
</evidence>
<dbReference type="PANTHER" id="PTHR14418:SF5">
    <property type="entry name" value="CONDENSIN COMPLEX SUBUNIT 3"/>
    <property type="match status" value="1"/>
</dbReference>
<proteinExistence type="predicted"/>
<dbReference type="EMBL" id="CM007386">
    <property type="protein sequence ID" value="ONK66184.1"/>
    <property type="molecule type" value="Genomic_DNA"/>
</dbReference>
<gene>
    <name evidence="1" type="ORF">A4U43_C06F4990</name>
</gene>
<keyword evidence="2" id="KW-1185">Reference proteome</keyword>
<dbReference type="Gramene" id="ONK66184">
    <property type="protein sequence ID" value="ONK66184"/>
    <property type="gene ID" value="A4U43_C06F4990"/>
</dbReference>
<evidence type="ECO:0008006" key="3">
    <source>
        <dbReference type="Google" id="ProtNLM"/>
    </source>
</evidence>
<name>A0A5P1EK74_ASPOF</name>
<sequence length="430" mass="48409">MPELTAAGDSATLPRKIAGILDECRLSHAIHGRKLKELSSLRSSTSPRPRSLFFSSFVKALTPLFDFARRTVSSERVVRFVSAFAARRDEKDARVSDEFLEEFIGFLLMAARAGQRSARFRACQIVSEIIMRLPDDAEVSNEVWDEVIDNMKQRVEDKVPAIRGFAVRALSRFANDVENSDIISLFLQVLPEESNAEVRKTIVLSLPPSNDTATAIVSSMLDVSDAVRRAAYCVLASKFPLQSLSIKLRTTVLQRGLSDRSLSVTKECLRMLKDEWLMKCCGGDPIALLRFLDVETYEIVGETIMEVILKDGVARVQEGQSIRQYLASRDKGEAHTMDVVRIPSNVGYFRDLLQNCISSTLLEDHQTSLRDTPFDGYLDVPNIPIQPILVDCLLEVFDAKKIASKLEENCPLLVFKMLQELQVFRWEDLL</sequence>
<dbReference type="InterPro" id="IPR016024">
    <property type="entry name" value="ARM-type_fold"/>
</dbReference>
<accession>A0A5P1EK74</accession>
<dbReference type="InterPro" id="IPR027165">
    <property type="entry name" value="CND3"/>
</dbReference>
<evidence type="ECO:0000313" key="2">
    <source>
        <dbReference type="Proteomes" id="UP000243459"/>
    </source>
</evidence>
<dbReference type="Proteomes" id="UP000243459">
    <property type="component" value="Chromosome 6"/>
</dbReference>
<dbReference type="PANTHER" id="PTHR14418">
    <property type="entry name" value="CONDENSIN COMPLEX SUBUNIT 3-RELATED"/>
    <property type="match status" value="1"/>
</dbReference>
<dbReference type="InterPro" id="IPR011989">
    <property type="entry name" value="ARM-like"/>
</dbReference>
<dbReference type="GO" id="GO:0007076">
    <property type="term" value="P:mitotic chromosome condensation"/>
    <property type="evidence" value="ECO:0007669"/>
    <property type="project" value="InterPro"/>
</dbReference>
<dbReference type="Gene3D" id="1.25.10.10">
    <property type="entry name" value="Leucine-rich Repeat Variant"/>
    <property type="match status" value="1"/>
</dbReference>
<reference evidence="2" key="1">
    <citation type="journal article" date="2017" name="Nat. Commun.">
        <title>The asparagus genome sheds light on the origin and evolution of a young Y chromosome.</title>
        <authorList>
            <person name="Harkess A."/>
            <person name="Zhou J."/>
            <person name="Xu C."/>
            <person name="Bowers J.E."/>
            <person name="Van der Hulst R."/>
            <person name="Ayyampalayam S."/>
            <person name="Mercati F."/>
            <person name="Riccardi P."/>
            <person name="McKain M.R."/>
            <person name="Kakrana A."/>
            <person name="Tang H."/>
            <person name="Ray J."/>
            <person name="Groenendijk J."/>
            <person name="Arikit S."/>
            <person name="Mathioni S.M."/>
            <person name="Nakano M."/>
            <person name="Shan H."/>
            <person name="Telgmann-Rauber A."/>
            <person name="Kanno A."/>
            <person name="Yue Z."/>
            <person name="Chen H."/>
            <person name="Li W."/>
            <person name="Chen Y."/>
            <person name="Xu X."/>
            <person name="Zhang Y."/>
            <person name="Luo S."/>
            <person name="Chen H."/>
            <person name="Gao J."/>
            <person name="Mao Z."/>
            <person name="Pires J.C."/>
            <person name="Luo M."/>
            <person name="Kudrna D."/>
            <person name="Wing R.A."/>
            <person name="Meyers B.C."/>
            <person name="Yi K."/>
            <person name="Kong H."/>
            <person name="Lavrijsen P."/>
            <person name="Sunseri F."/>
            <person name="Falavigna A."/>
            <person name="Ye Y."/>
            <person name="Leebens-Mack J.H."/>
            <person name="Chen G."/>
        </authorList>
    </citation>
    <scope>NUCLEOTIDE SEQUENCE [LARGE SCALE GENOMIC DNA]</scope>
    <source>
        <strain evidence="2">cv. DH0086</strain>
    </source>
</reference>